<dbReference type="GO" id="GO:0009249">
    <property type="term" value="P:protein lipoylation"/>
    <property type="evidence" value="ECO:0007669"/>
    <property type="project" value="InterPro"/>
</dbReference>
<dbReference type="Pfam" id="PF21948">
    <property type="entry name" value="LplA-B_cat"/>
    <property type="match status" value="1"/>
</dbReference>
<dbReference type="HAMAP" id="MF_00013">
    <property type="entry name" value="LipB"/>
    <property type="match status" value="1"/>
</dbReference>
<protein>
    <recommendedName>
        <fullName evidence="5">Octanoyltransferase</fullName>
        <ecNumber evidence="5">2.3.1.181</ecNumber>
    </recommendedName>
    <alternativeName>
        <fullName evidence="5">Lipoate-protein ligase B</fullName>
    </alternativeName>
    <alternativeName>
        <fullName evidence="5">Lipoyl/octanoyl transferase</fullName>
    </alternativeName>
    <alternativeName>
        <fullName evidence="5">Octanoyl-[acyl-carrier-protein]-protein N-octanoyltransferase</fullName>
    </alternativeName>
</protein>
<comment type="pathway">
    <text evidence="1 5">Protein modification; protein lipoylation via endogenous pathway; protein N(6)-(lipoyl)lysine from octanoyl-[acyl-carrier-protein]: step 1/2.</text>
</comment>
<sequence>MQIINLLNHGPLPYMHIDALQRYIHERVASQQAPDTFIVWESEHTYTAGRRTKPQDIPDDDVPVITMDRGGSVTYHGPGQLVIYPIVKVTAPKDVVAFVRSTESALIDAVSTFGIQAKAVAGRSGVWIDAANMPTHLESKLCAIGIKFANDATMHGMAFNVTTDLERFMRVIPCGITDAGVTSLAQLGVATTLENTAQALIPHLVQAYQQFLERPESAVVVHPNPTQLLEEALAQQTTPPPQTGVTWKRESVAKTPTKEASWPSQTE</sequence>
<dbReference type="AlphaFoldDB" id="A0A1H2LFP5"/>
<dbReference type="EMBL" id="LT629804">
    <property type="protein sequence ID" value="SDU79226.1"/>
    <property type="molecule type" value="Genomic_DNA"/>
</dbReference>
<dbReference type="NCBIfam" id="TIGR00214">
    <property type="entry name" value="lipB"/>
    <property type="match status" value="1"/>
</dbReference>
<dbReference type="UniPathway" id="UPA00538">
    <property type="reaction ID" value="UER00592"/>
</dbReference>
<comment type="catalytic activity">
    <reaction evidence="5">
        <text>octanoyl-[ACP] + L-lysyl-[protein] = N(6)-octanoyl-L-lysyl-[protein] + holo-[ACP] + H(+)</text>
        <dbReference type="Rhea" id="RHEA:17665"/>
        <dbReference type="Rhea" id="RHEA-COMP:9636"/>
        <dbReference type="Rhea" id="RHEA-COMP:9685"/>
        <dbReference type="Rhea" id="RHEA-COMP:9752"/>
        <dbReference type="Rhea" id="RHEA-COMP:9928"/>
        <dbReference type="ChEBI" id="CHEBI:15378"/>
        <dbReference type="ChEBI" id="CHEBI:29969"/>
        <dbReference type="ChEBI" id="CHEBI:64479"/>
        <dbReference type="ChEBI" id="CHEBI:78463"/>
        <dbReference type="ChEBI" id="CHEBI:78809"/>
        <dbReference type="EC" id="2.3.1.181"/>
    </reaction>
</comment>
<comment type="miscellaneous">
    <text evidence="5">In the reaction, the free carboxyl group of octanoic acid is attached via an amide linkage to the epsilon-amino group of a specific lysine residue of lipoyl domains of lipoate-dependent enzymes.</text>
</comment>
<keyword evidence="9" id="KW-1185">Reference proteome</keyword>
<dbReference type="InterPro" id="IPR000544">
    <property type="entry name" value="Octanoyltransferase"/>
</dbReference>
<comment type="function">
    <text evidence="4 5">Catalyzes the transfer of endogenously produced octanoic acid from octanoyl-acyl-carrier-protein onto the lipoyl domains of lipoate-dependent enzymes. Lipoyl-ACP can also act as a substrate although octanoyl-ACP is likely to be the physiological substrate.</text>
</comment>
<dbReference type="PANTHER" id="PTHR10993:SF7">
    <property type="entry name" value="LIPOYLTRANSFERASE 2, MITOCHONDRIAL-RELATED"/>
    <property type="match status" value="1"/>
</dbReference>
<evidence type="ECO:0000259" key="7">
    <source>
        <dbReference type="PROSITE" id="PS51733"/>
    </source>
</evidence>
<evidence type="ECO:0000313" key="8">
    <source>
        <dbReference type="EMBL" id="SDU79226.1"/>
    </source>
</evidence>
<dbReference type="GO" id="GO:0005737">
    <property type="term" value="C:cytoplasm"/>
    <property type="evidence" value="ECO:0007669"/>
    <property type="project" value="UniProtKB-SubCell"/>
</dbReference>
<dbReference type="PROSITE" id="PS51733">
    <property type="entry name" value="BPL_LPL_CATALYTIC"/>
    <property type="match status" value="1"/>
</dbReference>
<keyword evidence="5" id="KW-0963">Cytoplasm</keyword>
<dbReference type="RefSeq" id="WP_091280140.1">
    <property type="nucleotide sequence ID" value="NZ_JABAPH010000003.1"/>
</dbReference>
<proteinExistence type="inferred from homology"/>
<dbReference type="EC" id="2.3.1.181" evidence="5"/>
<reference evidence="9" key="1">
    <citation type="submission" date="2016-10" db="EMBL/GenBank/DDBJ databases">
        <authorList>
            <person name="Varghese N."/>
            <person name="Submissions S."/>
        </authorList>
    </citation>
    <scope>NUCLEOTIDE SEQUENCE [LARGE SCALE GENOMIC DNA]</scope>
    <source>
        <strain evidence="9">DSM 10002</strain>
    </source>
</reference>
<feature type="domain" description="BPL/LPL catalytic" evidence="7">
    <location>
        <begin position="31"/>
        <end position="212"/>
    </location>
</feature>
<dbReference type="Proteomes" id="UP000214355">
    <property type="component" value="Chromosome I"/>
</dbReference>
<dbReference type="GO" id="GO:0033819">
    <property type="term" value="F:lipoyl(octanoyl) transferase activity"/>
    <property type="evidence" value="ECO:0007669"/>
    <property type="project" value="UniProtKB-EC"/>
</dbReference>
<evidence type="ECO:0000256" key="3">
    <source>
        <dbReference type="ARBA" id="ARBA00023315"/>
    </source>
</evidence>
<keyword evidence="3 5" id="KW-0012">Acyltransferase</keyword>
<dbReference type="InterPro" id="IPR004143">
    <property type="entry name" value="BPL_LPL_catalytic"/>
</dbReference>
<evidence type="ECO:0000256" key="6">
    <source>
        <dbReference type="SAM" id="MobiDB-lite"/>
    </source>
</evidence>
<feature type="binding site" evidence="5">
    <location>
        <begin position="156"/>
        <end position="158"/>
    </location>
    <ligand>
        <name>substrate</name>
    </ligand>
</feature>
<keyword evidence="2 5" id="KW-0808">Transferase</keyword>
<organism evidence="8 9">
    <name type="scientific">Arcanobacterium phocae</name>
    <dbReference type="NCBI Taxonomy" id="131112"/>
    <lineage>
        <taxon>Bacteria</taxon>
        <taxon>Bacillati</taxon>
        <taxon>Actinomycetota</taxon>
        <taxon>Actinomycetes</taxon>
        <taxon>Actinomycetales</taxon>
        <taxon>Actinomycetaceae</taxon>
        <taxon>Arcanobacterium</taxon>
    </lineage>
</organism>
<evidence type="ECO:0000256" key="2">
    <source>
        <dbReference type="ARBA" id="ARBA00022679"/>
    </source>
</evidence>
<comment type="subcellular location">
    <subcellularLocation>
        <location evidence="5">Cytoplasm</location>
    </subcellularLocation>
</comment>
<dbReference type="Gene3D" id="3.30.930.10">
    <property type="entry name" value="Bira Bifunctional Protein, Domain 2"/>
    <property type="match status" value="1"/>
</dbReference>
<dbReference type="NCBIfam" id="NF010925">
    <property type="entry name" value="PRK14345.1"/>
    <property type="match status" value="1"/>
</dbReference>
<feature type="site" description="Lowers pKa of active site Cys" evidence="5">
    <location>
        <position position="140"/>
    </location>
</feature>
<dbReference type="SUPFAM" id="SSF55681">
    <property type="entry name" value="Class II aaRS and biotin synthetases"/>
    <property type="match status" value="1"/>
</dbReference>
<dbReference type="PROSITE" id="PS01313">
    <property type="entry name" value="LIPB"/>
    <property type="match status" value="1"/>
</dbReference>
<evidence type="ECO:0000256" key="1">
    <source>
        <dbReference type="ARBA" id="ARBA00004821"/>
    </source>
</evidence>
<feature type="active site" description="Acyl-thioester intermediate" evidence="5">
    <location>
        <position position="174"/>
    </location>
</feature>
<feature type="binding site" evidence="5">
    <location>
        <begin position="143"/>
        <end position="145"/>
    </location>
    <ligand>
        <name>substrate</name>
    </ligand>
</feature>
<evidence type="ECO:0000256" key="4">
    <source>
        <dbReference type="ARBA" id="ARBA00024732"/>
    </source>
</evidence>
<name>A0A1H2LFP5_9ACTO</name>
<dbReference type="GeneID" id="65344531"/>
<accession>A0A1H2LFP5</accession>
<comment type="similarity">
    <text evidence="5">Belongs to the LipB family.</text>
</comment>
<dbReference type="InterPro" id="IPR045864">
    <property type="entry name" value="aa-tRNA-synth_II/BPL/LPL"/>
</dbReference>
<dbReference type="CDD" id="cd16444">
    <property type="entry name" value="LipB"/>
    <property type="match status" value="1"/>
</dbReference>
<evidence type="ECO:0000256" key="5">
    <source>
        <dbReference type="HAMAP-Rule" id="MF_00013"/>
    </source>
</evidence>
<evidence type="ECO:0000313" key="9">
    <source>
        <dbReference type="Proteomes" id="UP000214355"/>
    </source>
</evidence>
<feature type="region of interest" description="Disordered" evidence="6">
    <location>
        <begin position="234"/>
        <end position="267"/>
    </location>
</feature>
<dbReference type="STRING" id="131112.SAMN04489737_0793"/>
<dbReference type="OrthoDB" id="9787061at2"/>
<dbReference type="PANTHER" id="PTHR10993">
    <property type="entry name" value="OCTANOYLTRANSFERASE"/>
    <property type="match status" value="1"/>
</dbReference>
<feature type="binding site" evidence="5">
    <location>
        <begin position="69"/>
        <end position="76"/>
    </location>
    <ligand>
        <name>substrate</name>
    </ligand>
</feature>
<dbReference type="InterPro" id="IPR020605">
    <property type="entry name" value="Octanoyltransferase_CS"/>
</dbReference>
<gene>
    <name evidence="5" type="primary">lipB</name>
    <name evidence="8" type="ORF">SAMN04489737_0793</name>
</gene>